<evidence type="ECO:0000313" key="12">
    <source>
        <dbReference type="Proteomes" id="UP000031036"/>
    </source>
</evidence>
<proteinExistence type="inferred from homology"/>
<gene>
    <name evidence="11" type="primary">gosr-2.1</name>
    <name evidence="11" type="ORF">Tcan_14038</name>
</gene>
<evidence type="ECO:0000313" key="11">
    <source>
        <dbReference type="EMBL" id="KHN80569.1"/>
    </source>
</evidence>
<dbReference type="GO" id="GO:0031902">
    <property type="term" value="C:late endosome membrane"/>
    <property type="evidence" value="ECO:0007669"/>
    <property type="project" value="TreeGrafter"/>
</dbReference>
<reference evidence="11 12" key="1">
    <citation type="submission" date="2014-11" db="EMBL/GenBank/DDBJ databases">
        <title>Genetic blueprint of the zoonotic pathogen Toxocara canis.</title>
        <authorList>
            <person name="Zhu X.-Q."/>
            <person name="Korhonen P.K."/>
            <person name="Cai H."/>
            <person name="Young N.D."/>
            <person name="Nejsum P."/>
            <person name="von Samson-Himmelstjerna G."/>
            <person name="Boag P.R."/>
            <person name="Tan P."/>
            <person name="Li Q."/>
            <person name="Min J."/>
            <person name="Yang Y."/>
            <person name="Wang X."/>
            <person name="Fang X."/>
            <person name="Hall R.S."/>
            <person name="Hofmann A."/>
            <person name="Sternberg P.W."/>
            <person name="Jex A.R."/>
            <person name="Gasser R.B."/>
        </authorList>
    </citation>
    <scope>NUCLEOTIDE SEQUENCE [LARGE SCALE GENOMIC DNA]</scope>
    <source>
        <strain evidence="11">PN_DK_2014</strain>
    </source>
</reference>
<keyword evidence="3" id="KW-0653">Protein transport</keyword>
<dbReference type="EMBL" id="JPKZ01001707">
    <property type="protein sequence ID" value="KHN80569.1"/>
    <property type="molecule type" value="Genomic_DNA"/>
</dbReference>
<dbReference type="GO" id="GO:0005789">
    <property type="term" value="C:endoplasmic reticulum membrane"/>
    <property type="evidence" value="ECO:0007669"/>
    <property type="project" value="TreeGrafter"/>
</dbReference>
<dbReference type="GO" id="GO:0031201">
    <property type="term" value="C:SNARE complex"/>
    <property type="evidence" value="ECO:0007669"/>
    <property type="project" value="TreeGrafter"/>
</dbReference>
<comment type="caution">
    <text evidence="11">The sequence shown here is derived from an EMBL/GenBank/DDBJ whole genome shotgun (WGS) entry which is preliminary data.</text>
</comment>
<evidence type="ECO:0000256" key="8">
    <source>
        <dbReference type="ARBA" id="ARBA00037862"/>
    </source>
</evidence>
<evidence type="ECO:0000256" key="6">
    <source>
        <dbReference type="ARBA" id="ARBA00023136"/>
    </source>
</evidence>
<evidence type="ECO:0000256" key="10">
    <source>
        <dbReference type="SAM" id="Phobius"/>
    </source>
</evidence>
<keyword evidence="4 10" id="KW-1133">Transmembrane helix</keyword>
<accession>A0A0B2VGJ4</accession>
<name>A0A0B2VGJ4_TOXCA</name>
<dbReference type="GO" id="GO:0005794">
    <property type="term" value="C:Golgi apparatus"/>
    <property type="evidence" value="ECO:0007669"/>
    <property type="project" value="UniProtKB-SubCell"/>
</dbReference>
<keyword evidence="11" id="KW-0675">Receptor</keyword>
<dbReference type="InterPro" id="IPR027027">
    <property type="entry name" value="GOSR2/Membrin/Bos1"/>
</dbReference>
<evidence type="ECO:0000256" key="2">
    <source>
        <dbReference type="ARBA" id="ARBA00022692"/>
    </source>
</evidence>
<keyword evidence="1" id="KW-0813">Transport</keyword>
<keyword evidence="6 10" id="KW-0472">Membrane</keyword>
<sequence length="261" mass="30247">VGRLVCYGDSFNLVTYFSSLNGSCIRSFSESTFPCSRLLLRRCRIELMETLYQQTNALLQQVHFGLGALENAKDESDAQKTIQVIYEQLRVIDGNCERLGILVDKEPPSRRRNQRYKVDQLKFDCHSLHSAVSSMHIRLTNKWREKTEREELLTRRFRPNDSTHLPMDDGELLLNDRLHSSNSAVDELISHGSAILEQIRSQGFGIRGVKRKVLDIGQQLGLSSTTLRMIERRVNEDWVIFIIGCVIVLIFMYVFYRFWKG</sequence>
<dbReference type="GO" id="GO:0012507">
    <property type="term" value="C:ER to Golgi transport vesicle membrane"/>
    <property type="evidence" value="ECO:0007669"/>
    <property type="project" value="TreeGrafter"/>
</dbReference>
<dbReference type="OMA" id="LKYDSRH"/>
<comment type="similarity">
    <text evidence="9">Belongs to the GOSR2 family.</text>
</comment>
<dbReference type="OrthoDB" id="158360at2759"/>
<evidence type="ECO:0000256" key="5">
    <source>
        <dbReference type="ARBA" id="ARBA00023034"/>
    </source>
</evidence>
<dbReference type="PANTHER" id="PTHR21230:SF1">
    <property type="entry name" value="GOLGI SNAP RECEPTOR COMPLEX MEMBER 2"/>
    <property type="match status" value="1"/>
</dbReference>
<keyword evidence="2 10" id="KW-0812">Transmembrane</keyword>
<dbReference type="STRING" id="6265.A0A0B2VGJ4"/>
<keyword evidence="12" id="KW-1185">Reference proteome</keyword>
<dbReference type="Pfam" id="PF12352">
    <property type="entry name" value="V-SNARE_C"/>
    <property type="match status" value="1"/>
</dbReference>
<dbReference type="GO" id="GO:0015031">
    <property type="term" value="P:protein transport"/>
    <property type="evidence" value="ECO:0007669"/>
    <property type="project" value="UniProtKB-KW"/>
</dbReference>
<evidence type="ECO:0000256" key="7">
    <source>
        <dbReference type="ARBA" id="ARBA00037078"/>
    </source>
</evidence>
<dbReference type="Proteomes" id="UP000031036">
    <property type="component" value="Unassembled WGS sequence"/>
</dbReference>
<dbReference type="GO" id="GO:0000149">
    <property type="term" value="F:SNARE binding"/>
    <property type="evidence" value="ECO:0007669"/>
    <property type="project" value="TreeGrafter"/>
</dbReference>
<dbReference type="AlphaFoldDB" id="A0A0B2VGJ4"/>
<organism evidence="11 12">
    <name type="scientific">Toxocara canis</name>
    <name type="common">Canine roundworm</name>
    <dbReference type="NCBI Taxonomy" id="6265"/>
    <lineage>
        <taxon>Eukaryota</taxon>
        <taxon>Metazoa</taxon>
        <taxon>Ecdysozoa</taxon>
        <taxon>Nematoda</taxon>
        <taxon>Chromadorea</taxon>
        <taxon>Rhabditida</taxon>
        <taxon>Spirurina</taxon>
        <taxon>Ascaridomorpha</taxon>
        <taxon>Ascaridoidea</taxon>
        <taxon>Toxocaridae</taxon>
        <taxon>Toxocara</taxon>
    </lineage>
</organism>
<evidence type="ECO:0000256" key="4">
    <source>
        <dbReference type="ARBA" id="ARBA00022989"/>
    </source>
</evidence>
<feature type="non-terminal residue" evidence="11">
    <location>
        <position position="1"/>
    </location>
</feature>
<dbReference type="PANTHER" id="PTHR21230">
    <property type="entry name" value="VESICLE TRANSPORT V-SNARE PROTEIN VTI1-RELATED"/>
    <property type="match status" value="1"/>
</dbReference>
<evidence type="ECO:0000256" key="9">
    <source>
        <dbReference type="ARBA" id="ARBA00038172"/>
    </source>
</evidence>
<comment type="subcellular location">
    <subcellularLocation>
        <location evidence="8">Golgi apparatus</location>
        <location evidence="8">cis-Golgi network membrane</location>
        <topology evidence="8">Single-pass type IV membrane protein</topology>
    </subcellularLocation>
</comment>
<dbReference type="GO" id="GO:0005484">
    <property type="term" value="F:SNAP receptor activity"/>
    <property type="evidence" value="ECO:0007669"/>
    <property type="project" value="InterPro"/>
</dbReference>
<evidence type="ECO:0000256" key="3">
    <source>
        <dbReference type="ARBA" id="ARBA00022927"/>
    </source>
</evidence>
<feature type="transmembrane region" description="Helical" evidence="10">
    <location>
        <begin position="238"/>
        <end position="259"/>
    </location>
</feature>
<dbReference type="CDD" id="cd15863">
    <property type="entry name" value="SNARE_GS27"/>
    <property type="match status" value="1"/>
</dbReference>
<dbReference type="PIRSF" id="PIRSF028865">
    <property type="entry name" value="Membrin-2"/>
    <property type="match status" value="1"/>
</dbReference>
<comment type="function">
    <text evidence="7">Involved in transport of proteins from the cis/medial-Golgi to the trans-Golgi network.</text>
</comment>
<evidence type="ECO:0000256" key="1">
    <source>
        <dbReference type="ARBA" id="ARBA00022448"/>
    </source>
</evidence>
<keyword evidence="5" id="KW-0333">Golgi apparatus</keyword>
<dbReference type="GO" id="GO:0006906">
    <property type="term" value="P:vesicle fusion"/>
    <property type="evidence" value="ECO:0007669"/>
    <property type="project" value="TreeGrafter"/>
</dbReference>
<protein>
    <submittedName>
        <fullName evidence="11">Putative Golgi SNAP receptor complex member 2</fullName>
    </submittedName>
</protein>